<feature type="compositionally biased region" description="Basic and acidic residues" evidence="1">
    <location>
        <begin position="940"/>
        <end position="959"/>
    </location>
</feature>
<comment type="caution">
    <text evidence="3">The sequence shown here is derived from an EMBL/GenBank/DDBJ whole genome shotgun (WGS) entry which is preliminary data.</text>
</comment>
<protein>
    <recommendedName>
        <fullName evidence="2">F-box domain-containing protein</fullName>
    </recommendedName>
</protein>
<dbReference type="Gene3D" id="3.80.10.10">
    <property type="entry name" value="Ribonuclease Inhibitor"/>
    <property type="match status" value="1"/>
</dbReference>
<gene>
    <name evidence="3" type="ORF">BCR41DRAFT_353453</name>
</gene>
<dbReference type="SUPFAM" id="SSF52058">
    <property type="entry name" value="L domain-like"/>
    <property type="match status" value="1"/>
</dbReference>
<dbReference type="InParanoid" id="A0A1Y2GMX0"/>
<feature type="region of interest" description="Disordered" evidence="1">
    <location>
        <begin position="130"/>
        <end position="158"/>
    </location>
</feature>
<dbReference type="EMBL" id="MCFF01000018">
    <property type="protein sequence ID" value="ORZ16057.1"/>
    <property type="molecule type" value="Genomic_DNA"/>
</dbReference>
<dbReference type="RefSeq" id="XP_021881404.1">
    <property type="nucleotide sequence ID" value="XM_022024150.1"/>
</dbReference>
<keyword evidence="4" id="KW-1185">Reference proteome</keyword>
<proteinExistence type="predicted"/>
<dbReference type="SUPFAM" id="SSF81383">
    <property type="entry name" value="F-box domain"/>
    <property type="match status" value="1"/>
</dbReference>
<evidence type="ECO:0000313" key="3">
    <source>
        <dbReference type="EMBL" id="ORZ16057.1"/>
    </source>
</evidence>
<dbReference type="AlphaFoldDB" id="A0A1Y2GMX0"/>
<dbReference type="Proteomes" id="UP000193648">
    <property type="component" value="Unassembled WGS sequence"/>
</dbReference>
<dbReference type="OrthoDB" id="2406705at2759"/>
<evidence type="ECO:0000256" key="1">
    <source>
        <dbReference type="SAM" id="MobiDB-lite"/>
    </source>
</evidence>
<feature type="domain" description="F-box" evidence="2">
    <location>
        <begin position="167"/>
        <end position="216"/>
    </location>
</feature>
<dbReference type="GeneID" id="33565994"/>
<name>A0A1Y2GMX0_9FUNG</name>
<feature type="region of interest" description="Disordered" evidence="1">
    <location>
        <begin position="933"/>
        <end position="959"/>
    </location>
</feature>
<evidence type="ECO:0000259" key="2">
    <source>
        <dbReference type="PROSITE" id="PS50181"/>
    </source>
</evidence>
<feature type="region of interest" description="Disordered" evidence="1">
    <location>
        <begin position="66"/>
        <end position="88"/>
    </location>
</feature>
<dbReference type="PROSITE" id="PS50181">
    <property type="entry name" value="FBOX"/>
    <property type="match status" value="1"/>
</dbReference>
<accession>A0A1Y2GMX0</accession>
<feature type="compositionally biased region" description="Acidic residues" evidence="1">
    <location>
        <begin position="71"/>
        <end position="88"/>
    </location>
</feature>
<feature type="region of interest" description="Disordered" evidence="1">
    <location>
        <begin position="608"/>
        <end position="628"/>
    </location>
</feature>
<dbReference type="Pfam" id="PF12937">
    <property type="entry name" value="F-box-like"/>
    <property type="match status" value="1"/>
</dbReference>
<reference evidence="3 4" key="1">
    <citation type="submission" date="2016-07" db="EMBL/GenBank/DDBJ databases">
        <title>Pervasive Adenine N6-methylation of Active Genes in Fungi.</title>
        <authorList>
            <consortium name="DOE Joint Genome Institute"/>
            <person name="Mondo S.J."/>
            <person name="Dannebaum R.O."/>
            <person name="Kuo R.C."/>
            <person name="Labutti K."/>
            <person name="Haridas S."/>
            <person name="Kuo A."/>
            <person name="Salamov A."/>
            <person name="Ahrendt S.R."/>
            <person name="Lipzen A."/>
            <person name="Sullivan W."/>
            <person name="Andreopoulos W.B."/>
            <person name="Clum A."/>
            <person name="Lindquist E."/>
            <person name="Daum C."/>
            <person name="Ramamoorthy G.K."/>
            <person name="Gryganskyi A."/>
            <person name="Culley D."/>
            <person name="Magnuson J.K."/>
            <person name="James T.Y."/>
            <person name="O'Malley M.A."/>
            <person name="Stajich J.E."/>
            <person name="Spatafora J.W."/>
            <person name="Visel A."/>
            <person name="Grigoriev I.V."/>
        </authorList>
    </citation>
    <scope>NUCLEOTIDE SEQUENCE [LARGE SCALE GENOMIC DNA]</scope>
    <source>
        <strain evidence="3 4">NRRL 3116</strain>
    </source>
</reference>
<evidence type="ECO:0000313" key="4">
    <source>
        <dbReference type="Proteomes" id="UP000193648"/>
    </source>
</evidence>
<dbReference type="InterPro" id="IPR032675">
    <property type="entry name" value="LRR_dom_sf"/>
</dbReference>
<dbReference type="InterPro" id="IPR036047">
    <property type="entry name" value="F-box-like_dom_sf"/>
</dbReference>
<dbReference type="PROSITE" id="PS51257">
    <property type="entry name" value="PROKAR_LIPOPROTEIN"/>
    <property type="match status" value="1"/>
</dbReference>
<dbReference type="InterPro" id="IPR001810">
    <property type="entry name" value="F-box_dom"/>
</dbReference>
<organism evidence="3 4">
    <name type="scientific">Lobosporangium transversale</name>
    <dbReference type="NCBI Taxonomy" id="64571"/>
    <lineage>
        <taxon>Eukaryota</taxon>
        <taxon>Fungi</taxon>
        <taxon>Fungi incertae sedis</taxon>
        <taxon>Mucoromycota</taxon>
        <taxon>Mortierellomycotina</taxon>
        <taxon>Mortierellomycetes</taxon>
        <taxon>Mortierellales</taxon>
        <taxon>Mortierellaceae</taxon>
        <taxon>Lobosporangium</taxon>
    </lineage>
</organism>
<sequence>MSGKDSPASVDASVGVPQPSFNPLFTSSCSSFELVYDNDPADSVPSREDLIIYNKCVYDSNNSDYYTGYSDDYEDKDDEDDENSEVEDDEIEVRFNTSDSDNFVYSPITGFEQVTLSVYDDDSGDDVLSLDGSEDAAPSTPTLEPILSNATKHRRARDTKALDKPDSSFLFKLPSPLVHTIFSYLDISTIHSSLVVSKSWFQFAASHLYRDPFRSLERSAGIYAEFQGESNNVINNSLVAPQLRSEHERLLVRLLLRSICCPSEPGEEVVIAAEEADDVLGLCRLIDSKGVEIRTTVNYMRFLEVFDWAPWQRYLDYWFELRTSFEAFKQTIHQDNRDSADVEASGVPPIRRTSDPHVSPALLQPFRFSYHTIFDWFAENPNPRAIVFHEVLDLPPQVIAQLSRWTTLRFNHTTKSYSVDQPLISQLSFNHLNLIQALVEHENAGDTAVMDGNGIERENSHQLDSSRRGIRHLQLPPLRYIQGEQAERTGDQILMLLTTRHLVSLDTSELPEWQSHSTSIPSEYLQHLVRYTDLRRTCGGYSPQLFLRRCPKLAEIEMVVNSMHEVDFITPRPVIRLYTGDVKQEDGSKGEETSIYREMDQMRISTLTLTASSSSSSSPSSQPATPPTQQAIRVARLYVRNSLEIPHVLRQMVQGFSHTLRRLIVVHAPVNFRLYFSHSAIKANFVIHPSSFAMPHLEELQLFLTRRMRLQGRDPFGACPRLQRLSLFGEGLTIADYGWRVPETIRELVIDGYSIRASFDFKCLSTTQLSSLSLLHGNLSWTEPHSWANFWTNPTESCVFKNLRTLILEKSSAMSFQFEWLAHFSGLETLKIFGLNYSHISQLCYPLDSEDSALPNRGQLLLRLITQMAQPHTSYDQVACKSLKDFGFTLVDRSKNHFGSDNPSALDTSAKQPQDKAIQRNTAELRDQLGLMPLITPDDDSNKNDDGDQSRKHINDGDKEPDIFAKITGDLDCALLVLLHRYCPNVERLSFNTLDPNTRLQMETVIALKTLFPRLTRFRDESFKLNHAGERALARFDFHRRFYAYLPNRKWEDCVYQFDQVDFLRLLSV</sequence>